<dbReference type="Proteomes" id="UP000249354">
    <property type="component" value="Unassembled WGS sequence"/>
</dbReference>
<dbReference type="NCBIfam" id="TIGR03492">
    <property type="entry name" value="lipid-A-disaccharide synthase-related protein"/>
    <property type="match status" value="1"/>
</dbReference>
<organism evidence="1 2">
    <name type="scientific">Leptolyngbya foveolarum</name>
    <dbReference type="NCBI Taxonomy" id="47253"/>
    <lineage>
        <taxon>Bacteria</taxon>
        <taxon>Bacillati</taxon>
        <taxon>Cyanobacteriota</taxon>
        <taxon>Cyanophyceae</taxon>
        <taxon>Leptolyngbyales</taxon>
        <taxon>Leptolyngbyaceae</taxon>
        <taxon>Leptolyngbya group</taxon>
        <taxon>Leptolyngbya</taxon>
    </lineage>
</organism>
<dbReference type="EMBL" id="QBMC01000029">
    <property type="protein sequence ID" value="PZO20514.1"/>
    <property type="molecule type" value="Genomic_DNA"/>
</dbReference>
<gene>
    <name evidence="1" type="ORF">DCF25_06480</name>
</gene>
<accession>A0A2W4UK83</accession>
<dbReference type="SUPFAM" id="SSF53756">
    <property type="entry name" value="UDP-Glycosyltransferase/glycogen phosphorylase"/>
    <property type="match status" value="1"/>
</dbReference>
<evidence type="ECO:0000313" key="1">
    <source>
        <dbReference type="EMBL" id="PZO20514.1"/>
    </source>
</evidence>
<sequence>MSSKPSQRLLYISNGHGEDNHSSHIIRTLRAIRPDLEIAALPIVGEGNAYRKIEVPIVGPTYTLPSGGFTYMNRLRLIDDIRAGLLTMTWKQYQAMKAYVSEADVDFVAATGDTIGQAFALLSGKPFVSFISPLSAMYEGKLNMDLILWQILKSERCLAVATRDAYTAEDLRKQGLEKVQFGGIPSLDRLKPAGKDIQLSDGEKMVALLPGSRTAEAVRNFKLEMHLAMEAAQLNPAVKFRAALVPSVMAEVAKIAEDCGWQYEQHESEGREAWVRLSYGGDEYYPKPVEILCYSDAFNDIACRTTLVVGMAGLAVDQAMAIGKPIVQIAGEGPQFTYAFAEAQDRLLGLSVQTIGEQAATPEILKAAAECVVRTLEDAEYLQACVENGRQRFGPFGAAARIANMILSNMDRAIAAQQSEAAVGV</sequence>
<evidence type="ECO:0000313" key="2">
    <source>
        <dbReference type="Proteomes" id="UP000249354"/>
    </source>
</evidence>
<dbReference type="AlphaFoldDB" id="A0A2W4UK83"/>
<protein>
    <recommendedName>
        <fullName evidence="3">Lipid-A-disaccharide synthase</fullName>
    </recommendedName>
</protein>
<comment type="caution">
    <text evidence="1">The sequence shown here is derived from an EMBL/GenBank/DDBJ whole genome shotgun (WGS) entry which is preliminary data.</text>
</comment>
<reference evidence="2" key="1">
    <citation type="submission" date="2018-04" db="EMBL/GenBank/DDBJ databases">
        <authorList>
            <person name="Cornet L."/>
        </authorList>
    </citation>
    <scope>NUCLEOTIDE SEQUENCE [LARGE SCALE GENOMIC DNA]</scope>
</reference>
<reference evidence="1 2" key="2">
    <citation type="submission" date="2018-06" db="EMBL/GenBank/DDBJ databases">
        <title>Metagenomic assembly of (sub)arctic Cyanobacteria and their associated microbiome from non-axenic cultures.</title>
        <authorList>
            <person name="Baurain D."/>
        </authorList>
    </citation>
    <scope>NUCLEOTIDE SEQUENCE [LARGE SCALE GENOMIC DNA]</scope>
    <source>
        <strain evidence="1">ULC129bin1</strain>
    </source>
</reference>
<dbReference type="PANTHER" id="PTHR39517">
    <property type="entry name" value="SLL0192 PROTEIN"/>
    <property type="match status" value="1"/>
</dbReference>
<name>A0A2W4UK83_9CYAN</name>
<evidence type="ECO:0008006" key="3">
    <source>
        <dbReference type="Google" id="ProtNLM"/>
    </source>
</evidence>
<proteinExistence type="predicted"/>
<dbReference type="InterPro" id="IPR019994">
    <property type="entry name" value="Lipid-A-disac_synthase-rel_put"/>
</dbReference>
<dbReference type="PANTHER" id="PTHR39517:SF1">
    <property type="entry name" value="LIPID-A-DISACCHARIDE SYNTHASE"/>
    <property type="match status" value="1"/>
</dbReference>